<evidence type="ECO:0000313" key="2">
    <source>
        <dbReference type="Proteomes" id="UP001054837"/>
    </source>
</evidence>
<accession>A0AAV4UJ81</accession>
<dbReference type="EMBL" id="BPLQ01011427">
    <property type="protein sequence ID" value="GIY57833.1"/>
    <property type="molecule type" value="Genomic_DNA"/>
</dbReference>
<sequence length="97" mass="10494">MNVCCVCDWLKFGALLRSSLRTVEGEEGYQGFHGKTGMVAVYITYAQGRQQVTSIFDCSALQEAAFSDLRELSCYASIGGGDEVIINPLPSTPRAGH</sequence>
<gene>
    <name evidence="1" type="ORF">CDAR_316501</name>
</gene>
<dbReference type="AlphaFoldDB" id="A0AAV4UJ81"/>
<evidence type="ECO:0000313" key="1">
    <source>
        <dbReference type="EMBL" id="GIY57833.1"/>
    </source>
</evidence>
<proteinExistence type="predicted"/>
<reference evidence="1 2" key="1">
    <citation type="submission" date="2021-06" db="EMBL/GenBank/DDBJ databases">
        <title>Caerostris darwini draft genome.</title>
        <authorList>
            <person name="Kono N."/>
            <person name="Arakawa K."/>
        </authorList>
    </citation>
    <scope>NUCLEOTIDE SEQUENCE [LARGE SCALE GENOMIC DNA]</scope>
</reference>
<protein>
    <submittedName>
        <fullName evidence="1">Uncharacterized protein</fullName>
    </submittedName>
</protein>
<organism evidence="1 2">
    <name type="scientific">Caerostris darwini</name>
    <dbReference type="NCBI Taxonomy" id="1538125"/>
    <lineage>
        <taxon>Eukaryota</taxon>
        <taxon>Metazoa</taxon>
        <taxon>Ecdysozoa</taxon>
        <taxon>Arthropoda</taxon>
        <taxon>Chelicerata</taxon>
        <taxon>Arachnida</taxon>
        <taxon>Araneae</taxon>
        <taxon>Araneomorphae</taxon>
        <taxon>Entelegynae</taxon>
        <taxon>Araneoidea</taxon>
        <taxon>Araneidae</taxon>
        <taxon>Caerostris</taxon>
    </lineage>
</organism>
<keyword evidence="2" id="KW-1185">Reference proteome</keyword>
<name>A0AAV4UJ81_9ARAC</name>
<dbReference type="Proteomes" id="UP001054837">
    <property type="component" value="Unassembled WGS sequence"/>
</dbReference>
<comment type="caution">
    <text evidence="1">The sequence shown here is derived from an EMBL/GenBank/DDBJ whole genome shotgun (WGS) entry which is preliminary data.</text>
</comment>